<dbReference type="Pfam" id="PF00122">
    <property type="entry name" value="E1-E2_ATPase"/>
    <property type="match status" value="1"/>
</dbReference>
<dbReference type="CDD" id="cd02094">
    <property type="entry name" value="P-type_ATPase_Cu-like"/>
    <property type="match status" value="1"/>
</dbReference>
<dbReference type="Pfam" id="PF04945">
    <property type="entry name" value="YHS"/>
    <property type="match status" value="1"/>
</dbReference>
<evidence type="ECO:0000256" key="10">
    <source>
        <dbReference type="ARBA" id="ARBA00023136"/>
    </source>
</evidence>
<dbReference type="GO" id="GO:0060003">
    <property type="term" value="P:copper ion export"/>
    <property type="evidence" value="ECO:0007669"/>
    <property type="project" value="UniProtKB-ARBA"/>
</dbReference>
<dbReference type="Pfam" id="PF19335">
    <property type="entry name" value="HMBD"/>
    <property type="match status" value="1"/>
</dbReference>
<feature type="transmembrane region" description="Helical" evidence="11">
    <location>
        <begin position="115"/>
        <end position="141"/>
    </location>
</feature>
<comment type="similarity">
    <text evidence="2 11">Belongs to the cation transport ATPase (P-type) (TC 3.A.3) family. Type IB subfamily.</text>
</comment>
<reference evidence="14" key="1">
    <citation type="submission" date="2016-10" db="EMBL/GenBank/DDBJ databases">
        <authorList>
            <person name="Varghese N."/>
            <person name="Submissions S."/>
        </authorList>
    </citation>
    <scope>NUCLEOTIDE SEQUENCE [LARGE SCALE GENOMIC DNA]</scope>
    <source>
        <strain evidence="14">CGMCC 1.6494</strain>
    </source>
</reference>
<evidence type="ECO:0000256" key="1">
    <source>
        <dbReference type="ARBA" id="ARBA00004651"/>
    </source>
</evidence>
<feature type="domain" description="TRASH" evidence="12">
    <location>
        <begin position="12"/>
        <end position="50"/>
    </location>
</feature>
<dbReference type="InterPro" id="IPR007029">
    <property type="entry name" value="YHS_dom"/>
</dbReference>
<evidence type="ECO:0000256" key="3">
    <source>
        <dbReference type="ARBA" id="ARBA00022475"/>
    </source>
</evidence>
<keyword evidence="3 11" id="KW-1003">Cell membrane</keyword>
<keyword evidence="4 11" id="KW-0812">Transmembrane</keyword>
<dbReference type="GO" id="GO:0043682">
    <property type="term" value="F:P-type divalent copper transporter activity"/>
    <property type="evidence" value="ECO:0007669"/>
    <property type="project" value="TreeGrafter"/>
</dbReference>
<dbReference type="InterPro" id="IPR009078">
    <property type="entry name" value="Ferritin-like_SF"/>
</dbReference>
<evidence type="ECO:0000256" key="11">
    <source>
        <dbReference type="RuleBase" id="RU362081"/>
    </source>
</evidence>
<organism evidence="13 14">
    <name type="scientific">Vreelandella arcis</name>
    <dbReference type="NCBI Taxonomy" id="416873"/>
    <lineage>
        <taxon>Bacteria</taxon>
        <taxon>Pseudomonadati</taxon>
        <taxon>Pseudomonadota</taxon>
        <taxon>Gammaproteobacteria</taxon>
        <taxon>Oceanospirillales</taxon>
        <taxon>Halomonadaceae</taxon>
        <taxon>Vreelandella</taxon>
    </lineage>
</organism>
<feature type="transmembrane region" description="Helical" evidence="11">
    <location>
        <begin position="178"/>
        <end position="205"/>
    </location>
</feature>
<dbReference type="PRINTS" id="PR00943">
    <property type="entry name" value="CUATPASE"/>
</dbReference>
<protein>
    <submittedName>
        <fullName evidence="13">Cu+-exporting ATPase</fullName>
    </submittedName>
</protein>
<keyword evidence="7 11" id="KW-0067">ATP-binding</keyword>
<dbReference type="GO" id="GO:0016491">
    <property type="term" value="F:oxidoreductase activity"/>
    <property type="evidence" value="ECO:0007669"/>
    <property type="project" value="InterPro"/>
</dbReference>
<keyword evidence="14" id="KW-1185">Reference proteome</keyword>
<dbReference type="InterPro" id="IPR011017">
    <property type="entry name" value="TRASH_dom"/>
</dbReference>
<evidence type="ECO:0000256" key="5">
    <source>
        <dbReference type="ARBA" id="ARBA00022723"/>
    </source>
</evidence>
<dbReference type="InterPro" id="IPR059000">
    <property type="entry name" value="ATPase_P-type_domA"/>
</dbReference>
<dbReference type="Gene3D" id="3.40.50.1000">
    <property type="entry name" value="HAD superfamily/HAD-like"/>
    <property type="match status" value="1"/>
</dbReference>
<dbReference type="InterPro" id="IPR023299">
    <property type="entry name" value="ATPase_P-typ_cyto_dom_N"/>
</dbReference>
<dbReference type="PANTHER" id="PTHR43520:SF8">
    <property type="entry name" value="P-TYPE CU(+) TRANSPORTER"/>
    <property type="match status" value="1"/>
</dbReference>
<evidence type="ECO:0000256" key="2">
    <source>
        <dbReference type="ARBA" id="ARBA00006024"/>
    </source>
</evidence>
<dbReference type="SFLD" id="SFLDG00002">
    <property type="entry name" value="C1.7:_P-type_atpase_like"/>
    <property type="match status" value="1"/>
</dbReference>
<keyword evidence="9 11" id="KW-1133">Transmembrane helix</keyword>
<evidence type="ECO:0000313" key="13">
    <source>
        <dbReference type="EMBL" id="SDM94569.1"/>
    </source>
</evidence>
<dbReference type="SUPFAM" id="SSF81653">
    <property type="entry name" value="Calcium ATPase, transduction domain A"/>
    <property type="match status" value="1"/>
</dbReference>
<gene>
    <name evidence="13" type="ORF">SAMN04487951_101224</name>
</gene>
<dbReference type="InterPro" id="IPR023298">
    <property type="entry name" value="ATPase_P-typ_TM_dom_sf"/>
</dbReference>
<dbReference type="Gene3D" id="2.70.150.10">
    <property type="entry name" value="Calcium-transporting ATPase, cytoplasmic transduction domain A"/>
    <property type="match status" value="1"/>
</dbReference>
<dbReference type="SMART" id="SM00746">
    <property type="entry name" value="TRASH"/>
    <property type="match status" value="1"/>
</dbReference>
<keyword evidence="5 11" id="KW-0479">Metal-binding</keyword>
<keyword evidence="6 11" id="KW-0547">Nucleotide-binding</keyword>
<dbReference type="PRINTS" id="PR00119">
    <property type="entry name" value="CATATPASE"/>
</dbReference>
<dbReference type="InterPro" id="IPR044492">
    <property type="entry name" value="P_typ_ATPase_HD_dom"/>
</dbReference>
<evidence type="ECO:0000256" key="8">
    <source>
        <dbReference type="ARBA" id="ARBA00022967"/>
    </source>
</evidence>
<dbReference type="AlphaFoldDB" id="A0A1G9XCN7"/>
<dbReference type="PANTHER" id="PTHR43520">
    <property type="entry name" value="ATP7, ISOFORM B"/>
    <property type="match status" value="1"/>
</dbReference>
<evidence type="ECO:0000256" key="4">
    <source>
        <dbReference type="ARBA" id="ARBA00022692"/>
    </source>
</evidence>
<dbReference type="GO" id="GO:0055070">
    <property type="term" value="P:copper ion homeostasis"/>
    <property type="evidence" value="ECO:0007669"/>
    <property type="project" value="TreeGrafter"/>
</dbReference>
<sequence length="770" mass="81876">MSEARSDHQVKDPVCGMDVDPHSTDHRASHKGKTWYFCSQKCQDTFVAEPEAYLSERAPSAEPAPPGTMYTCPMHPEIRQEGPGDCPICGMSLEPETVSADNGPSDELKDMTRRFWIGLALALPVFVLEMGGHLIGLSYLISQQTSNWIQLVLATPVVAWAGWPFFVRGWRSIVRHSLNMFTLIAIGTGAALIYSLLATLVPGIFPDTFRQADGSVAVYFEAAAVIVVLVLLGQVLELRAREKTSGAIRALLDLAPATARRLDDQGNEEDVSLDNVQVGDRLRVRPGDKVPLDGEVLEGRSNIDESMVTGEPLAVKKSAGDSVIGGSINGQGSFVMRADKVGRDTMLSQIVQMVASAQRSRAPIQGLADKVASVFVPAVILIAVVAFIAWSVWGPVPPMAFGLIAAVSVLIIACPCALGLATPMSIMVGVGRGAQLGVLIRDAEALERMEKVDTVVVDKTGTLTEGKPRVTELVPTEGIAEAELLRLAASLERGSEHPLAHAIIEKAKQSDVKVTEASDFEAPNGKGVIGQVDGQRVALGNRLLMESEGVDTQSQDAHADQLRGDSATVIFASVDGRLAGLLAIADPVKETTEEAIRSLQADGIRMVMLTGDNRTSAEAVGRRLGIDEIEAEVLPEDKGRVIQRLRDEGRIVVMAGDGVNDAPALATADVGIAMGTGTDVAIESAGITLLRGELTGIATAHQLSKATMRNIRQNLFFAFAYNAAGVPIAAGILYPFTDILLSPIIAAAAMSLSSVSVIGNALRLRMTKLR</sequence>
<dbReference type="Gene3D" id="1.10.620.20">
    <property type="entry name" value="Ribonucleotide Reductase, subunit A"/>
    <property type="match status" value="1"/>
</dbReference>
<evidence type="ECO:0000256" key="7">
    <source>
        <dbReference type="ARBA" id="ARBA00022840"/>
    </source>
</evidence>
<feature type="transmembrane region" description="Helical" evidence="11">
    <location>
        <begin position="217"/>
        <end position="236"/>
    </location>
</feature>
<dbReference type="NCBIfam" id="TIGR01511">
    <property type="entry name" value="ATPase-IB1_Cu"/>
    <property type="match status" value="1"/>
</dbReference>
<feature type="transmembrane region" description="Helical" evidence="11">
    <location>
        <begin position="715"/>
        <end position="734"/>
    </location>
</feature>
<dbReference type="NCBIfam" id="TIGR01525">
    <property type="entry name" value="ATPase-IB_hvy"/>
    <property type="match status" value="1"/>
</dbReference>
<dbReference type="SUPFAM" id="SSF56784">
    <property type="entry name" value="HAD-like"/>
    <property type="match status" value="1"/>
</dbReference>
<dbReference type="InterPro" id="IPR001757">
    <property type="entry name" value="P_typ_ATPase"/>
</dbReference>
<dbReference type="InterPro" id="IPR023214">
    <property type="entry name" value="HAD_sf"/>
</dbReference>
<dbReference type="FunFam" id="2.70.150.10:FF:000020">
    <property type="entry name" value="Copper-exporting P-type ATPase A"/>
    <property type="match status" value="1"/>
</dbReference>
<dbReference type="OrthoDB" id="9814270at2"/>
<dbReference type="NCBIfam" id="TIGR01494">
    <property type="entry name" value="ATPase_P-type"/>
    <property type="match status" value="1"/>
</dbReference>
<feature type="transmembrane region" description="Helical" evidence="11">
    <location>
        <begin position="399"/>
        <end position="422"/>
    </location>
</feature>
<dbReference type="SUPFAM" id="SSF47240">
    <property type="entry name" value="Ferritin-like"/>
    <property type="match status" value="1"/>
</dbReference>
<dbReference type="InterPro" id="IPR012348">
    <property type="entry name" value="RNR-like"/>
</dbReference>
<dbReference type="InterPro" id="IPR036412">
    <property type="entry name" value="HAD-like_sf"/>
</dbReference>
<dbReference type="GO" id="GO:0005886">
    <property type="term" value="C:plasma membrane"/>
    <property type="evidence" value="ECO:0007669"/>
    <property type="project" value="UniProtKB-SubCell"/>
</dbReference>
<evidence type="ECO:0000313" key="14">
    <source>
        <dbReference type="Proteomes" id="UP000199677"/>
    </source>
</evidence>
<dbReference type="GO" id="GO:0016887">
    <property type="term" value="F:ATP hydrolysis activity"/>
    <property type="evidence" value="ECO:0007669"/>
    <property type="project" value="InterPro"/>
</dbReference>
<evidence type="ECO:0000256" key="9">
    <source>
        <dbReference type="ARBA" id="ARBA00022989"/>
    </source>
</evidence>
<comment type="subcellular location">
    <subcellularLocation>
        <location evidence="1">Cell membrane</location>
        <topology evidence="1">Multi-pass membrane protein</topology>
    </subcellularLocation>
</comment>
<feature type="transmembrane region" description="Helical" evidence="11">
    <location>
        <begin position="371"/>
        <end position="393"/>
    </location>
</feature>
<feature type="transmembrane region" description="Helical" evidence="11">
    <location>
        <begin position="740"/>
        <end position="762"/>
    </location>
</feature>
<dbReference type="Pfam" id="PF00702">
    <property type="entry name" value="Hydrolase"/>
    <property type="match status" value="1"/>
</dbReference>
<dbReference type="InterPro" id="IPR027256">
    <property type="entry name" value="P-typ_ATPase_IB"/>
</dbReference>
<dbReference type="EMBL" id="FNII01000001">
    <property type="protein sequence ID" value="SDM94569.1"/>
    <property type="molecule type" value="Genomic_DNA"/>
</dbReference>
<dbReference type="RefSeq" id="WP_089701631.1">
    <property type="nucleotide sequence ID" value="NZ_FNII01000001.1"/>
</dbReference>
<dbReference type="InterPro" id="IPR045800">
    <property type="entry name" value="HMBD"/>
</dbReference>
<dbReference type="SFLD" id="SFLDS00003">
    <property type="entry name" value="Haloacid_Dehalogenase"/>
    <property type="match status" value="1"/>
</dbReference>
<keyword evidence="10 11" id="KW-0472">Membrane</keyword>
<name>A0A1G9XCN7_9GAMM</name>
<dbReference type="GO" id="GO:0005524">
    <property type="term" value="F:ATP binding"/>
    <property type="evidence" value="ECO:0007669"/>
    <property type="project" value="UniProtKB-UniRule"/>
</dbReference>
<dbReference type="PROSITE" id="PS00154">
    <property type="entry name" value="ATPASE_E1_E2"/>
    <property type="match status" value="1"/>
</dbReference>
<dbReference type="Gene3D" id="3.40.1110.10">
    <property type="entry name" value="Calcium-transporting ATPase, cytoplasmic domain N"/>
    <property type="match status" value="1"/>
</dbReference>
<evidence type="ECO:0000256" key="6">
    <source>
        <dbReference type="ARBA" id="ARBA00022741"/>
    </source>
</evidence>
<dbReference type="GO" id="GO:0005507">
    <property type="term" value="F:copper ion binding"/>
    <property type="evidence" value="ECO:0007669"/>
    <property type="project" value="TreeGrafter"/>
</dbReference>
<dbReference type="SUPFAM" id="SSF81665">
    <property type="entry name" value="Calcium ATPase, transmembrane domain M"/>
    <property type="match status" value="1"/>
</dbReference>
<evidence type="ECO:0000259" key="12">
    <source>
        <dbReference type="SMART" id="SM00746"/>
    </source>
</evidence>
<dbReference type="InterPro" id="IPR008250">
    <property type="entry name" value="ATPase_P-typ_transduc_dom_A_sf"/>
</dbReference>
<dbReference type="STRING" id="416873.SAMN04487951_101224"/>
<keyword evidence="8" id="KW-1278">Translocase</keyword>
<proteinExistence type="inferred from homology"/>
<dbReference type="SFLD" id="SFLDF00027">
    <property type="entry name" value="p-type_atpase"/>
    <property type="match status" value="1"/>
</dbReference>
<accession>A0A1G9XCN7</accession>
<feature type="transmembrane region" description="Helical" evidence="11">
    <location>
        <begin position="147"/>
        <end position="166"/>
    </location>
</feature>
<dbReference type="InterPro" id="IPR018303">
    <property type="entry name" value="ATPase_P-typ_P_site"/>
</dbReference>
<dbReference type="Proteomes" id="UP000199677">
    <property type="component" value="Unassembled WGS sequence"/>
</dbReference>